<sequence>MENEKRLMSLINAVKVLNSTRDLDEVLHQLIKEVLNVIEGANASVLFLYDKRIDKLYAKSAIGFNMDYLKQILMDPGEGMSGRTFLSKKGKIFSSKSDTTSGMSNISDETKRLYTKAMGAMEYPMSAISVPLISKGECIGVLTVDIYKEKVQFDETDLRLLETFGVQASIAIENATLFSQNERTKRIHEELSKVSLSKGGLSDITEALAGLLNKRVVVFNEFMDPMAVSDQDAKALSNEVVEKHPMTLTEAIKQHSISHYRMALLNGNYQVYFFPIQTDKLNLGVLTIFVDDQYELDPLDRFAVEQASTIFAMEMNRRDRLIADDFSYSGYVLEQLIHSPYEELSSNYLAKINFPEKENHQYVIAHLYMKDPLVSFQEVSEKKQQFFRLLCREISRLPYKTLIHDHNMEITMMFTMSSMLNEEQVFNQLTELFEKIIKLSNEYYQLSILVGLGQVVDKLKRIRLSYRDAKRCVQFLQSTNQEETILTYPKLGSYRLFLKTDRSELKEYVDSVIGTIIAHDQTHDTELLKTLKVYLESNQNMTESAKALFVHTNTIKYRLKSIKEILKVDKVNGRKAFELQLGLYILEYLGMKD</sequence>
<dbReference type="InterPro" id="IPR041522">
    <property type="entry name" value="CdaR_GGDEF"/>
</dbReference>
<dbReference type="InterPro" id="IPR042070">
    <property type="entry name" value="PucR_C-HTH_sf"/>
</dbReference>
<dbReference type="Pfam" id="PF17853">
    <property type="entry name" value="GGDEF_2"/>
    <property type="match status" value="1"/>
</dbReference>
<evidence type="ECO:0000256" key="1">
    <source>
        <dbReference type="ARBA" id="ARBA00006754"/>
    </source>
</evidence>
<comment type="similarity">
    <text evidence="1">Belongs to the CdaR family.</text>
</comment>
<dbReference type="Gene3D" id="3.30.450.40">
    <property type="match status" value="1"/>
</dbReference>
<evidence type="ECO:0000313" key="4">
    <source>
        <dbReference type="Proteomes" id="UP001296943"/>
    </source>
</evidence>
<dbReference type="InterPro" id="IPR003018">
    <property type="entry name" value="GAF"/>
</dbReference>
<reference evidence="3 4" key="1">
    <citation type="submission" date="2021-01" db="EMBL/GenBank/DDBJ databases">
        <title>Genomic Encyclopedia of Type Strains, Phase IV (KMG-IV): sequencing the most valuable type-strain genomes for metagenomic binning, comparative biology and taxonomic classification.</title>
        <authorList>
            <person name="Goeker M."/>
        </authorList>
    </citation>
    <scope>NUCLEOTIDE SEQUENCE [LARGE SCALE GENOMIC DNA]</scope>
    <source>
        <strain evidence="3 4">DSM 23711</strain>
    </source>
</reference>
<dbReference type="InterPro" id="IPR025736">
    <property type="entry name" value="PucR_C-HTH_dom"/>
</dbReference>
<evidence type="ECO:0000313" key="3">
    <source>
        <dbReference type="EMBL" id="MBM7570352.1"/>
    </source>
</evidence>
<dbReference type="SUPFAM" id="SSF55781">
    <property type="entry name" value="GAF domain-like"/>
    <property type="match status" value="1"/>
</dbReference>
<dbReference type="PANTHER" id="PTHR33744:SF1">
    <property type="entry name" value="DNA-BINDING TRANSCRIPTIONAL ACTIVATOR ADER"/>
    <property type="match status" value="1"/>
</dbReference>
<dbReference type="RefSeq" id="WP_204497772.1">
    <property type="nucleotide sequence ID" value="NZ_JAFBDR010000003.1"/>
</dbReference>
<organism evidence="3 4">
    <name type="scientific">Aquibacillus albus</name>
    <dbReference type="NCBI Taxonomy" id="1168171"/>
    <lineage>
        <taxon>Bacteria</taxon>
        <taxon>Bacillati</taxon>
        <taxon>Bacillota</taxon>
        <taxon>Bacilli</taxon>
        <taxon>Bacillales</taxon>
        <taxon>Bacillaceae</taxon>
        <taxon>Aquibacillus</taxon>
    </lineage>
</organism>
<dbReference type="Pfam" id="PF13556">
    <property type="entry name" value="HTH_30"/>
    <property type="match status" value="1"/>
</dbReference>
<dbReference type="EMBL" id="JAFBDR010000003">
    <property type="protein sequence ID" value="MBM7570352.1"/>
    <property type="molecule type" value="Genomic_DNA"/>
</dbReference>
<dbReference type="SMART" id="SM00065">
    <property type="entry name" value="GAF"/>
    <property type="match status" value="1"/>
</dbReference>
<dbReference type="Pfam" id="PF13185">
    <property type="entry name" value="GAF_2"/>
    <property type="match status" value="1"/>
</dbReference>
<dbReference type="InterPro" id="IPR051448">
    <property type="entry name" value="CdaR-like_regulators"/>
</dbReference>
<accession>A0ABS2MWT0</accession>
<dbReference type="PANTHER" id="PTHR33744">
    <property type="entry name" value="CARBOHYDRATE DIACID REGULATOR"/>
    <property type="match status" value="1"/>
</dbReference>
<name>A0ABS2MWT0_9BACI</name>
<comment type="caution">
    <text evidence="3">The sequence shown here is derived from an EMBL/GenBank/DDBJ whole genome shotgun (WGS) entry which is preliminary data.</text>
</comment>
<feature type="domain" description="GAF" evidence="2">
    <location>
        <begin position="22"/>
        <end position="182"/>
    </location>
</feature>
<dbReference type="InterPro" id="IPR029016">
    <property type="entry name" value="GAF-like_dom_sf"/>
</dbReference>
<proteinExistence type="inferred from homology"/>
<evidence type="ECO:0000259" key="2">
    <source>
        <dbReference type="SMART" id="SM00065"/>
    </source>
</evidence>
<dbReference type="Proteomes" id="UP001296943">
    <property type="component" value="Unassembled WGS sequence"/>
</dbReference>
<keyword evidence="4" id="KW-1185">Reference proteome</keyword>
<gene>
    <name evidence="3" type="ORF">JOC48_000830</name>
</gene>
<protein>
    <submittedName>
        <fullName evidence="3">Sugar diacid utilization regulator</fullName>
    </submittedName>
</protein>
<dbReference type="Gene3D" id="1.10.10.2840">
    <property type="entry name" value="PucR C-terminal helix-turn-helix domain"/>
    <property type="match status" value="1"/>
</dbReference>